<dbReference type="GO" id="GO:0000160">
    <property type="term" value="P:phosphorelay signal transduction system"/>
    <property type="evidence" value="ECO:0007669"/>
    <property type="project" value="InterPro"/>
</dbReference>
<dbReference type="SUPFAM" id="SSF52172">
    <property type="entry name" value="CheY-like"/>
    <property type="match status" value="1"/>
</dbReference>
<feature type="modified residue" description="4-aspartylphosphate" evidence="1">
    <location>
        <position position="81"/>
    </location>
</feature>
<keyword evidence="1" id="KW-0597">Phosphoprotein</keyword>
<dbReference type="InterPro" id="IPR052048">
    <property type="entry name" value="ST_Response_Regulator"/>
</dbReference>
<evidence type="ECO:0000313" key="3">
    <source>
        <dbReference type="Proteomes" id="UP000504604"/>
    </source>
</evidence>
<dbReference type="AlphaFoldDB" id="A0A8M8VD20"/>
<dbReference type="PROSITE" id="PS50110">
    <property type="entry name" value="RESPONSE_REGULATORY"/>
    <property type="match status" value="1"/>
</dbReference>
<evidence type="ECO:0000256" key="1">
    <source>
        <dbReference type="PROSITE-ProRule" id="PRU00169"/>
    </source>
</evidence>
<dbReference type="Gene3D" id="3.40.50.2300">
    <property type="match status" value="1"/>
</dbReference>
<dbReference type="PANTHER" id="PTHR43228">
    <property type="entry name" value="TWO-COMPONENT RESPONSE REGULATOR"/>
    <property type="match status" value="1"/>
</dbReference>
<accession>A0A8M8VD20</accession>
<feature type="domain" description="Response regulatory" evidence="2">
    <location>
        <begin position="31"/>
        <end position="146"/>
    </location>
</feature>
<sequence>MVPWFYLAGKMVIGSSKKVVADQIEEVRRICALVVDDDPLVRRIHGMLLARYGLETEAAENGKEAVDLFLSGKTFDLVLMDMEMPVMDGLQATQRLRGMGVSSMIVGVTARGLEAEKEAFMATGLDACWVKPLNAEAIISVLDELAKKLL</sequence>
<proteinExistence type="predicted"/>
<dbReference type="RefSeq" id="XP_020554164.1">
    <property type="nucleotide sequence ID" value="XM_020698505.1"/>
</dbReference>
<keyword evidence="3" id="KW-1185">Reference proteome</keyword>
<reference evidence="4" key="1">
    <citation type="submission" date="2025-08" db="UniProtKB">
        <authorList>
            <consortium name="RefSeq"/>
        </authorList>
    </citation>
    <scope>IDENTIFICATION</scope>
</reference>
<organism evidence="3 4">
    <name type="scientific">Sesamum indicum</name>
    <name type="common">Oriental sesame</name>
    <name type="synonym">Sesamum orientale</name>
    <dbReference type="NCBI Taxonomy" id="4182"/>
    <lineage>
        <taxon>Eukaryota</taxon>
        <taxon>Viridiplantae</taxon>
        <taxon>Streptophyta</taxon>
        <taxon>Embryophyta</taxon>
        <taxon>Tracheophyta</taxon>
        <taxon>Spermatophyta</taxon>
        <taxon>Magnoliopsida</taxon>
        <taxon>eudicotyledons</taxon>
        <taxon>Gunneridae</taxon>
        <taxon>Pentapetalae</taxon>
        <taxon>asterids</taxon>
        <taxon>lamiids</taxon>
        <taxon>Lamiales</taxon>
        <taxon>Pedaliaceae</taxon>
        <taxon>Sesamum</taxon>
    </lineage>
</organism>
<evidence type="ECO:0000313" key="4">
    <source>
        <dbReference type="RefSeq" id="XP_020554164.1"/>
    </source>
</evidence>
<dbReference type="SMART" id="SM00448">
    <property type="entry name" value="REC"/>
    <property type="match status" value="1"/>
</dbReference>
<dbReference type="InterPro" id="IPR001789">
    <property type="entry name" value="Sig_transdc_resp-reg_receiver"/>
</dbReference>
<evidence type="ECO:0000259" key="2">
    <source>
        <dbReference type="PROSITE" id="PS50110"/>
    </source>
</evidence>
<dbReference type="GeneID" id="105175773"/>
<dbReference type="InterPro" id="IPR011006">
    <property type="entry name" value="CheY-like_superfamily"/>
</dbReference>
<dbReference type="OrthoDB" id="21225at2759"/>
<gene>
    <name evidence="4" type="primary">LOC105175773</name>
</gene>
<dbReference type="Pfam" id="PF00072">
    <property type="entry name" value="Response_reg"/>
    <property type="match status" value="1"/>
</dbReference>
<name>A0A8M8VD20_SESIN</name>
<dbReference type="PANTHER" id="PTHR43228:SF1">
    <property type="entry name" value="TWO-COMPONENT RESPONSE REGULATOR ARR22"/>
    <property type="match status" value="1"/>
</dbReference>
<protein>
    <submittedName>
        <fullName evidence="4">Two-component response regulator ARR22-like isoform X1</fullName>
    </submittedName>
</protein>
<dbReference type="Proteomes" id="UP000504604">
    <property type="component" value="Linkage group LG12"/>
</dbReference>
<dbReference type="CDD" id="cd17546">
    <property type="entry name" value="REC_hyHK_CKI1_RcsC-like"/>
    <property type="match status" value="1"/>
</dbReference>